<organism evidence="8 9">
    <name type="scientific">Promicromonospora vindobonensis</name>
    <dbReference type="NCBI Taxonomy" id="195748"/>
    <lineage>
        <taxon>Bacteria</taxon>
        <taxon>Bacillati</taxon>
        <taxon>Actinomycetota</taxon>
        <taxon>Actinomycetes</taxon>
        <taxon>Micrococcales</taxon>
        <taxon>Promicromonosporaceae</taxon>
        <taxon>Promicromonospora</taxon>
    </lineage>
</organism>
<gene>
    <name evidence="8" type="ORF">ACFS27_26900</name>
</gene>
<reference evidence="9" key="1">
    <citation type="journal article" date="2019" name="Int. J. Syst. Evol. Microbiol.">
        <title>The Global Catalogue of Microorganisms (GCM) 10K type strain sequencing project: providing services to taxonomists for standard genome sequencing and annotation.</title>
        <authorList>
            <consortium name="The Broad Institute Genomics Platform"/>
            <consortium name="The Broad Institute Genome Sequencing Center for Infectious Disease"/>
            <person name="Wu L."/>
            <person name="Ma J."/>
        </authorList>
    </citation>
    <scope>NUCLEOTIDE SEQUENCE [LARGE SCALE GENOMIC DNA]</scope>
    <source>
        <strain evidence="9">CCM 7044</strain>
    </source>
</reference>
<evidence type="ECO:0000256" key="6">
    <source>
        <dbReference type="SAM" id="Phobius"/>
    </source>
</evidence>
<dbReference type="RefSeq" id="WP_377190085.1">
    <property type="nucleotide sequence ID" value="NZ_JBHUOG010000002.1"/>
</dbReference>
<dbReference type="Proteomes" id="UP001597479">
    <property type="component" value="Unassembled WGS sequence"/>
</dbReference>
<feature type="region of interest" description="Disordered" evidence="5">
    <location>
        <begin position="1"/>
        <end position="34"/>
    </location>
</feature>
<accession>A0ABW5W4U5</accession>
<dbReference type="Pfam" id="PF07690">
    <property type="entry name" value="MFS_1"/>
    <property type="match status" value="2"/>
</dbReference>
<keyword evidence="3 6" id="KW-1133">Transmembrane helix</keyword>
<feature type="domain" description="Major facilitator superfamily (MFS) profile" evidence="7">
    <location>
        <begin position="40"/>
        <end position="449"/>
    </location>
</feature>
<keyword evidence="9" id="KW-1185">Reference proteome</keyword>
<feature type="transmembrane region" description="Helical" evidence="6">
    <location>
        <begin position="57"/>
        <end position="80"/>
    </location>
</feature>
<keyword evidence="4 6" id="KW-0472">Membrane</keyword>
<feature type="transmembrane region" description="Helical" evidence="6">
    <location>
        <begin position="274"/>
        <end position="293"/>
    </location>
</feature>
<evidence type="ECO:0000256" key="2">
    <source>
        <dbReference type="ARBA" id="ARBA00022692"/>
    </source>
</evidence>
<dbReference type="CDD" id="cd17370">
    <property type="entry name" value="MFS_MJ1317_like"/>
    <property type="match status" value="1"/>
</dbReference>
<comment type="subcellular location">
    <subcellularLocation>
        <location evidence="1">Cell membrane</location>
        <topology evidence="1">Multi-pass membrane protein</topology>
    </subcellularLocation>
</comment>
<dbReference type="PROSITE" id="PS50850">
    <property type="entry name" value="MFS"/>
    <property type="match status" value="1"/>
</dbReference>
<evidence type="ECO:0000256" key="5">
    <source>
        <dbReference type="SAM" id="MobiDB-lite"/>
    </source>
</evidence>
<keyword evidence="2 6" id="KW-0812">Transmembrane</keyword>
<feature type="transmembrane region" description="Helical" evidence="6">
    <location>
        <begin position="399"/>
        <end position="421"/>
    </location>
</feature>
<proteinExistence type="predicted"/>
<comment type="caution">
    <text evidence="8">The sequence shown here is derived from an EMBL/GenBank/DDBJ whole genome shotgun (WGS) entry which is preliminary data.</text>
</comment>
<feature type="transmembrane region" description="Helical" evidence="6">
    <location>
        <begin position="117"/>
        <end position="138"/>
    </location>
</feature>
<evidence type="ECO:0000313" key="9">
    <source>
        <dbReference type="Proteomes" id="UP001597479"/>
    </source>
</evidence>
<dbReference type="EMBL" id="JBHUOG010000002">
    <property type="protein sequence ID" value="MFD2797216.1"/>
    <property type="molecule type" value="Genomic_DNA"/>
</dbReference>
<feature type="transmembrane region" description="Helical" evidence="6">
    <location>
        <begin position="427"/>
        <end position="445"/>
    </location>
</feature>
<dbReference type="Gene3D" id="1.20.1250.20">
    <property type="entry name" value="MFS general substrate transporter like domains"/>
    <property type="match status" value="2"/>
</dbReference>
<name>A0ABW5W4U5_9MICO</name>
<feature type="transmembrane region" description="Helical" evidence="6">
    <location>
        <begin position="172"/>
        <end position="192"/>
    </location>
</feature>
<evidence type="ECO:0000313" key="8">
    <source>
        <dbReference type="EMBL" id="MFD2797216.1"/>
    </source>
</evidence>
<evidence type="ECO:0000256" key="4">
    <source>
        <dbReference type="ARBA" id="ARBA00023136"/>
    </source>
</evidence>
<dbReference type="PANTHER" id="PTHR23518">
    <property type="entry name" value="C-METHYLTRANSFERASE"/>
    <property type="match status" value="1"/>
</dbReference>
<dbReference type="PANTHER" id="PTHR23518:SF2">
    <property type="entry name" value="MAJOR FACILITATOR SUPERFAMILY TRANSPORTER"/>
    <property type="match status" value="1"/>
</dbReference>
<sequence>MSGLVRAAPEGTGPTASASGSRPSKRSGDARRRAGRVPSTVVTLGVVSFLTDVSSEAVMAVLPLYVTAALGMSVVAYGVVDGLVQGAGALVRVAGGWAADRTDRPKWVAAVGYGLSALTRVGLLFAAGLPAIASLVVADRIGKGIRTAPRDALIAAAANPRNLGRSFGVHRALDTAGATLGPLLAFAVLWAIPDGWTTIFVISLGAAVLGVGALVLLVPDLRPRQAAWLRTHRTRQDRGLPKCKGCTCDASGGLELAGRPFSWSFLRGGATVRLLVVAGILGLLTVGDGFVYLALQDRDGFATHWFPLLYVGTNATYMLLAAPVGRLADRVGRGRVLVWGHALLAAAYVCAALPFPGAATTIAALVLLGVFYAMTDGVLAALTSALVPTAVRATAIGTAQTVTAVTRMVASAGFGVLWYAFGSVEALWIAAGALVIAVPVCAYLVRGDRLRQDPVVEEVAA</sequence>
<feature type="transmembrane region" description="Helical" evidence="6">
    <location>
        <begin position="362"/>
        <end position="387"/>
    </location>
</feature>
<feature type="transmembrane region" description="Helical" evidence="6">
    <location>
        <begin position="305"/>
        <end position="324"/>
    </location>
</feature>
<evidence type="ECO:0000256" key="1">
    <source>
        <dbReference type="ARBA" id="ARBA00004651"/>
    </source>
</evidence>
<feature type="transmembrane region" description="Helical" evidence="6">
    <location>
        <begin position="198"/>
        <end position="218"/>
    </location>
</feature>
<dbReference type="InterPro" id="IPR036259">
    <property type="entry name" value="MFS_trans_sf"/>
</dbReference>
<dbReference type="SUPFAM" id="SSF103473">
    <property type="entry name" value="MFS general substrate transporter"/>
    <property type="match status" value="1"/>
</dbReference>
<dbReference type="InterPro" id="IPR020846">
    <property type="entry name" value="MFS_dom"/>
</dbReference>
<protein>
    <submittedName>
        <fullName evidence="8">MFS transporter</fullName>
    </submittedName>
</protein>
<evidence type="ECO:0000256" key="3">
    <source>
        <dbReference type="ARBA" id="ARBA00022989"/>
    </source>
</evidence>
<evidence type="ECO:0000259" key="7">
    <source>
        <dbReference type="PROSITE" id="PS50850"/>
    </source>
</evidence>
<dbReference type="InterPro" id="IPR011701">
    <property type="entry name" value="MFS"/>
</dbReference>
<feature type="transmembrane region" description="Helical" evidence="6">
    <location>
        <begin position="336"/>
        <end position="356"/>
    </location>
</feature>